<dbReference type="PANTHER" id="PTHR33375">
    <property type="entry name" value="CHROMOSOME-PARTITIONING PROTEIN PARB-RELATED"/>
    <property type="match status" value="1"/>
</dbReference>
<comment type="similarity">
    <text evidence="1">Belongs to the ParB family.</text>
</comment>
<keyword evidence="2" id="KW-0159">Chromosome partition</keyword>
<evidence type="ECO:0000256" key="4">
    <source>
        <dbReference type="ARBA" id="ARBA00025472"/>
    </source>
</evidence>
<dbReference type="CDD" id="cd16393">
    <property type="entry name" value="SPO0J_N"/>
    <property type="match status" value="1"/>
</dbReference>
<dbReference type="InterPro" id="IPR036086">
    <property type="entry name" value="ParB/Sulfiredoxin_sf"/>
</dbReference>
<dbReference type="Pfam" id="PF02195">
    <property type="entry name" value="ParB_N"/>
    <property type="match status" value="1"/>
</dbReference>
<dbReference type="Pfam" id="PF23552">
    <property type="entry name" value="ParB_C"/>
    <property type="match status" value="1"/>
</dbReference>
<evidence type="ECO:0000313" key="7">
    <source>
        <dbReference type="Proteomes" id="UP000243719"/>
    </source>
</evidence>
<reference evidence="7" key="1">
    <citation type="submission" date="2016-09" db="EMBL/GenBank/DDBJ databases">
        <authorList>
            <person name="Varghese N."/>
            <person name="Submissions S."/>
        </authorList>
    </citation>
    <scope>NUCLEOTIDE SEQUENCE [LARGE SCALE GENOMIC DNA]</scope>
    <source>
        <strain evidence="7">JS23</strain>
    </source>
</reference>
<dbReference type="SMART" id="SM00470">
    <property type="entry name" value="ParB"/>
    <property type="match status" value="1"/>
</dbReference>
<evidence type="ECO:0000259" key="5">
    <source>
        <dbReference type="SMART" id="SM00470"/>
    </source>
</evidence>
<sequence length="296" mass="31879">MKTVAKKKGLGRGLEALLGEAITIDAPALSANDQPSVLPVAALRPGKYQPRTRMDEGALQELAASIRAQGLMQPILVRPVDGEGYEIIAGERRYRAARLAGLTELPVLVRDVPDKAAAAMALIENIQREDLNPLEEAQGMQRLLDDFKFTHEQAAEAVGRSRSAVTNSLRLLNLAQPVQTMLLAGDLDMGHARALLSLDAAMQIALATEVVNRRLSVRETEKLVAQSQKPAVDAPSRKVKPRDLSGLEDELSDVFAAAVKIKTTQKGGGQISIQFGSMDALEGVIERLRNAAARRG</sequence>
<dbReference type="Proteomes" id="UP000243719">
    <property type="component" value="Unassembled WGS sequence"/>
</dbReference>
<keyword evidence="7" id="KW-1185">Reference proteome</keyword>
<dbReference type="InterPro" id="IPR041468">
    <property type="entry name" value="HTH_ParB/Spo0J"/>
</dbReference>
<comment type="function">
    <text evidence="4">Involved in chromosome partition. Localize to both poles of the predivisional cell following completion of DNA replication. Binds to the DNA origin of replication.</text>
</comment>
<gene>
    <name evidence="6" type="ORF">SAMN05216551_105157</name>
</gene>
<feature type="domain" description="ParB-like N-terminal" evidence="5">
    <location>
        <begin position="36"/>
        <end position="126"/>
    </location>
</feature>
<evidence type="ECO:0000256" key="3">
    <source>
        <dbReference type="ARBA" id="ARBA00023125"/>
    </source>
</evidence>
<dbReference type="RefSeq" id="WP_091907706.1">
    <property type="nucleotide sequence ID" value="NZ_FNLO01000005.1"/>
</dbReference>
<dbReference type="FunFam" id="1.10.10.2830:FF:000001">
    <property type="entry name" value="Chromosome partitioning protein ParB"/>
    <property type="match status" value="1"/>
</dbReference>
<evidence type="ECO:0000256" key="1">
    <source>
        <dbReference type="ARBA" id="ARBA00006295"/>
    </source>
</evidence>
<dbReference type="AlphaFoldDB" id="A0A1H2PP52"/>
<keyword evidence="3 6" id="KW-0238">DNA-binding</keyword>
<dbReference type="GO" id="GO:0005694">
    <property type="term" value="C:chromosome"/>
    <property type="evidence" value="ECO:0007669"/>
    <property type="project" value="TreeGrafter"/>
</dbReference>
<dbReference type="FunFam" id="3.90.1530.30:FF:000001">
    <property type="entry name" value="Chromosome partitioning protein ParB"/>
    <property type="match status" value="1"/>
</dbReference>
<proteinExistence type="inferred from homology"/>
<organism evidence="6 7">
    <name type="scientific">Chitinasiproducens palmae</name>
    <dbReference type="NCBI Taxonomy" id="1770053"/>
    <lineage>
        <taxon>Bacteria</taxon>
        <taxon>Pseudomonadati</taxon>
        <taxon>Pseudomonadota</taxon>
        <taxon>Betaproteobacteria</taxon>
        <taxon>Burkholderiales</taxon>
        <taxon>Burkholderiaceae</taxon>
        <taxon>Chitinasiproducens</taxon>
    </lineage>
</organism>
<protein>
    <submittedName>
        <fullName evidence="6">Chromosome segregation DNA-binding protein</fullName>
    </submittedName>
</protein>
<dbReference type="STRING" id="1770053.SAMN05216551_105157"/>
<dbReference type="GO" id="GO:0007059">
    <property type="term" value="P:chromosome segregation"/>
    <property type="evidence" value="ECO:0007669"/>
    <property type="project" value="UniProtKB-KW"/>
</dbReference>
<dbReference type="PANTHER" id="PTHR33375:SF1">
    <property type="entry name" value="CHROMOSOME-PARTITIONING PROTEIN PARB-RELATED"/>
    <property type="match status" value="1"/>
</dbReference>
<dbReference type="Gene3D" id="1.10.10.2830">
    <property type="match status" value="1"/>
</dbReference>
<accession>A0A1H2PP52</accession>
<evidence type="ECO:0000256" key="2">
    <source>
        <dbReference type="ARBA" id="ARBA00022829"/>
    </source>
</evidence>
<dbReference type="InterPro" id="IPR050336">
    <property type="entry name" value="Chromosome_partition/occlusion"/>
</dbReference>
<dbReference type="SUPFAM" id="SSF110849">
    <property type="entry name" value="ParB/Sulfiredoxin"/>
    <property type="match status" value="1"/>
</dbReference>
<dbReference type="Gene3D" id="3.90.1530.30">
    <property type="match status" value="1"/>
</dbReference>
<evidence type="ECO:0000313" key="6">
    <source>
        <dbReference type="EMBL" id="SDV48519.1"/>
    </source>
</evidence>
<dbReference type="InterPro" id="IPR057240">
    <property type="entry name" value="ParB_dimer_C"/>
</dbReference>
<dbReference type="SUPFAM" id="SSF109709">
    <property type="entry name" value="KorB DNA-binding domain-like"/>
    <property type="match status" value="1"/>
</dbReference>
<dbReference type="GO" id="GO:0045881">
    <property type="term" value="P:positive regulation of sporulation resulting in formation of a cellular spore"/>
    <property type="evidence" value="ECO:0007669"/>
    <property type="project" value="TreeGrafter"/>
</dbReference>
<dbReference type="InterPro" id="IPR003115">
    <property type="entry name" value="ParB_N"/>
</dbReference>
<dbReference type="GO" id="GO:0003677">
    <property type="term" value="F:DNA binding"/>
    <property type="evidence" value="ECO:0007669"/>
    <property type="project" value="UniProtKB-KW"/>
</dbReference>
<dbReference type="NCBIfam" id="TIGR00180">
    <property type="entry name" value="parB_part"/>
    <property type="match status" value="1"/>
</dbReference>
<dbReference type="EMBL" id="FNLO01000005">
    <property type="protein sequence ID" value="SDV48519.1"/>
    <property type="molecule type" value="Genomic_DNA"/>
</dbReference>
<name>A0A1H2PP52_9BURK</name>
<dbReference type="Pfam" id="PF17762">
    <property type="entry name" value="HTH_ParB"/>
    <property type="match status" value="1"/>
</dbReference>
<dbReference type="InterPro" id="IPR004437">
    <property type="entry name" value="ParB/RepB/Spo0J"/>
</dbReference>
<dbReference type="OrthoDB" id="9802051at2"/>